<keyword evidence="2" id="KW-1133">Transmembrane helix</keyword>
<reference evidence="4" key="2">
    <citation type="journal article" date="2021" name="PeerJ">
        <title>Extensive microbial diversity within the chicken gut microbiome revealed by metagenomics and culture.</title>
        <authorList>
            <person name="Gilroy R."/>
            <person name="Ravi A."/>
            <person name="Getino M."/>
            <person name="Pursley I."/>
            <person name="Horton D.L."/>
            <person name="Alikhan N.F."/>
            <person name="Baker D."/>
            <person name="Gharbi K."/>
            <person name="Hall N."/>
            <person name="Watson M."/>
            <person name="Adriaenssens E.M."/>
            <person name="Foster-Nyarko E."/>
            <person name="Jarju S."/>
            <person name="Secka A."/>
            <person name="Antonio M."/>
            <person name="Oren A."/>
            <person name="Chaudhuri R.R."/>
            <person name="La Ragione R."/>
            <person name="Hildebrand F."/>
            <person name="Pallen M.J."/>
        </authorList>
    </citation>
    <scope>NUCLEOTIDE SEQUENCE</scope>
    <source>
        <strain evidence="4">CHK195-11698</strain>
    </source>
</reference>
<sequence>MKKWLYICLGLMLAISMSILPTAHANEPNGYFEIGSTSFSLFGNGSTIEIMHGEDFTLRYTIINSEESLALYRLDENNQVVILKDVYHSSEDLSHPQDSFRLYATTTVNGTAHPDTDQYVTIQYTDQVDFSYYKLVLSPSSNTLRLGDELTVNVQSYMTDNVAADWQITEYPQDLLQPTDDNTFKVIGQGYGTITVRIMGYHLFGSIEVNENRSWCICFNHDDYLLDGEFHQIPVPGLDHPSEANNCFVVGMTHGLTLLVDNGNSLASYGDEIDDPENVMWSASNDNVTIDNVSKEITFNHVGKTELTAKYRDVTVTTTLYIFENDNYAIVGSGLDTTIEPNTRYDSDIQLLCFDEGYPTHYCYGYYILTPDMQEKYGAFLLDDLEGVTVHNDPDDPVHYLYEFDERYLGETITFNFVVSPVNESDIPSDPTLYQDFYVIENGQTRKVSSLSGSITIGEKKPSQEPVDPSRLLQNLVDNNQKEEIIAHQDLLADIYRQTINEGTLDLNAIDLQNLDYCLSVAYQDTIQVKLDGISEAQGMLTGISQLDLAQPQTITLTARQQTDETKLEQLKQYCNDNGYEVINAWDISMVKQVDGEETVNIDQTIHPVQITLPIPANYQNDCLLIREHNGVYTFLEVSLAKGEMTFSTDCFSTYALVKKKAPVSEYVPNESESSISSSTQTTSPKTSDTVSLTPYLVIGGLSLFGTLLIMIHHHKRQKEL</sequence>
<feature type="compositionally biased region" description="Low complexity" evidence="1">
    <location>
        <begin position="672"/>
        <end position="689"/>
    </location>
</feature>
<dbReference type="Proteomes" id="UP000824175">
    <property type="component" value="Unassembled WGS sequence"/>
</dbReference>
<keyword evidence="2" id="KW-0472">Membrane</keyword>
<dbReference type="AlphaFoldDB" id="A0A9D1KYY3"/>
<evidence type="ECO:0000313" key="4">
    <source>
        <dbReference type="EMBL" id="HIU12988.1"/>
    </source>
</evidence>
<feature type="region of interest" description="Disordered" evidence="1">
    <location>
        <begin position="669"/>
        <end position="689"/>
    </location>
</feature>
<evidence type="ECO:0000313" key="5">
    <source>
        <dbReference type="Proteomes" id="UP000824175"/>
    </source>
</evidence>
<keyword evidence="3" id="KW-0732">Signal</keyword>
<proteinExistence type="predicted"/>
<feature type="transmembrane region" description="Helical" evidence="2">
    <location>
        <begin position="693"/>
        <end position="712"/>
    </location>
</feature>
<feature type="chain" id="PRO_5039149689" evidence="3">
    <location>
        <begin position="26"/>
        <end position="721"/>
    </location>
</feature>
<dbReference type="EMBL" id="DVMJ01000019">
    <property type="protein sequence ID" value="HIU12988.1"/>
    <property type="molecule type" value="Genomic_DNA"/>
</dbReference>
<gene>
    <name evidence="4" type="ORF">IAD15_02845</name>
</gene>
<protein>
    <submittedName>
        <fullName evidence="4">Uncharacterized protein</fullName>
    </submittedName>
</protein>
<name>A0A9D1KYY3_9FIRM</name>
<accession>A0A9D1KYY3</accession>
<evidence type="ECO:0000256" key="3">
    <source>
        <dbReference type="SAM" id="SignalP"/>
    </source>
</evidence>
<feature type="signal peptide" evidence="3">
    <location>
        <begin position="1"/>
        <end position="25"/>
    </location>
</feature>
<keyword evidence="2" id="KW-0812">Transmembrane</keyword>
<reference evidence="4" key="1">
    <citation type="submission" date="2020-10" db="EMBL/GenBank/DDBJ databases">
        <authorList>
            <person name="Gilroy R."/>
        </authorList>
    </citation>
    <scope>NUCLEOTIDE SEQUENCE</scope>
    <source>
        <strain evidence="4">CHK195-11698</strain>
    </source>
</reference>
<comment type="caution">
    <text evidence="4">The sequence shown here is derived from an EMBL/GenBank/DDBJ whole genome shotgun (WGS) entry which is preliminary data.</text>
</comment>
<organism evidence="4 5">
    <name type="scientific">Candidatus Fimiplasma intestinipullorum</name>
    <dbReference type="NCBI Taxonomy" id="2840825"/>
    <lineage>
        <taxon>Bacteria</taxon>
        <taxon>Bacillati</taxon>
        <taxon>Bacillota</taxon>
        <taxon>Clostridia</taxon>
        <taxon>Eubacteriales</taxon>
        <taxon>Candidatus Fimiplasma</taxon>
    </lineage>
</organism>
<evidence type="ECO:0000256" key="1">
    <source>
        <dbReference type="SAM" id="MobiDB-lite"/>
    </source>
</evidence>
<evidence type="ECO:0000256" key="2">
    <source>
        <dbReference type="SAM" id="Phobius"/>
    </source>
</evidence>